<dbReference type="PANTHER" id="PTHR45085">
    <property type="entry name" value="F21J9.14"/>
    <property type="match status" value="1"/>
</dbReference>
<dbReference type="EnsemblPlants" id="OMERI01G30300.1">
    <property type="protein sequence ID" value="OMERI01G30300.1"/>
    <property type="gene ID" value="OMERI01G30300"/>
</dbReference>
<evidence type="ECO:0000313" key="2">
    <source>
        <dbReference type="Proteomes" id="UP000008021"/>
    </source>
</evidence>
<evidence type="ECO:0008006" key="3">
    <source>
        <dbReference type="Google" id="ProtNLM"/>
    </source>
</evidence>
<organism evidence="1">
    <name type="scientific">Oryza meridionalis</name>
    <dbReference type="NCBI Taxonomy" id="40149"/>
    <lineage>
        <taxon>Eukaryota</taxon>
        <taxon>Viridiplantae</taxon>
        <taxon>Streptophyta</taxon>
        <taxon>Embryophyta</taxon>
        <taxon>Tracheophyta</taxon>
        <taxon>Spermatophyta</taxon>
        <taxon>Magnoliopsida</taxon>
        <taxon>Liliopsida</taxon>
        <taxon>Poales</taxon>
        <taxon>Poaceae</taxon>
        <taxon>BOP clade</taxon>
        <taxon>Oryzoideae</taxon>
        <taxon>Oryzeae</taxon>
        <taxon>Oryzinae</taxon>
        <taxon>Oryza</taxon>
    </lineage>
</organism>
<reference evidence="1" key="1">
    <citation type="submission" date="2015-04" db="UniProtKB">
        <authorList>
            <consortium name="EnsemblPlants"/>
        </authorList>
    </citation>
    <scope>IDENTIFICATION</scope>
</reference>
<protein>
    <recommendedName>
        <fullName evidence="3">Methyltransferase type 11 domain-containing protein</fullName>
    </recommendedName>
</protein>
<dbReference type="AlphaFoldDB" id="A0A0E0C8M6"/>
<dbReference type="STRING" id="40149.A0A0E0C8M6"/>
<dbReference type="eggNOG" id="ENOG502R2IK">
    <property type="taxonomic scope" value="Eukaryota"/>
</dbReference>
<dbReference type="PANTHER" id="PTHR45085:SF3">
    <property type="entry name" value="S-ADENOSYL-L-METHIONINE-DEPENDENT METHYLTRANSFERASES SUPERFAMILY PROTEIN"/>
    <property type="match status" value="1"/>
</dbReference>
<sequence length="421" mass="46173">MDGHVRRLLNRVSIALAAVATAALLQLFRHSSSSCFVGFPAYSSLSLAPFPRTSCDAASRRVVDPNLRLAKLRSSPRWRRRSAALSTSVFPRLRRLRLLRRSSRVLCVAAGAGQAVDALHVAGVGDATGVDLVDFPPLVRRADPHNLPFFDGAFDVVLSDEPIALTGALFPSRFAAEAERTARWGGAIALAIERHIDLSTVVSLFKKSRVAAAWNATLDGSAATMICSKLDRITYVKLPSELLVVIHNLFSAISSVILTSSNASLYMITLMKDVGSSTACHGWYNIVCGIAIARRPELVLVGSHVANVALDQGESYPLTRRSGHERERHQFRMASATNLLLLVYQLLSSRYDVTALQVHVSFSSQNKRSGWNTIIGPMYVDRASVTTRPCRSSQFGPERNTKDEMNYTRLKLTVTSCKYTQ</sequence>
<dbReference type="Gramene" id="OMERI01G30300.1">
    <property type="protein sequence ID" value="OMERI01G30300.1"/>
    <property type="gene ID" value="OMERI01G30300"/>
</dbReference>
<proteinExistence type="predicted"/>
<dbReference type="HOGENOM" id="CLU_652797_0_0_1"/>
<accession>A0A0E0C8M6</accession>
<name>A0A0E0C8M6_9ORYZ</name>
<reference evidence="1" key="2">
    <citation type="submission" date="2018-05" db="EMBL/GenBank/DDBJ databases">
        <title>OmerRS3 (Oryza meridionalis Reference Sequence Version 3).</title>
        <authorList>
            <person name="Zhang J."/>
            <person name="Kudrna D."/>
            <person name="Lee S."/>
            <person name="Talag J."/>
            <person name="Welchert J."/>
            <person name="Wing R.A."/>
        </authorList>
    </citation>
    <scope>NUCLEOTIDE SEQUENCE [LARGE SCALE GENOMIC DNA]</scope>
    <source>
        <strain evidence="1">cv. OR44</strain>
    </source>
</reference>
<evidence type="ECO:0000313" key="1">
    <source>
        <dbReference type="EnsemblPlants" id="OMERI01G30300.1"/>
    </source>
</evidence>
<dbReference type="InterPro" id="IPR029063">
    <property type="entry name" value="SAM-dependent_MTases_sf"/>
</dbReference>
<dbReference type="SUPFAM" id="SSF53335">
    <property type="entry name" value="S-adenosyl-L-methionine-dependent methyltransferases"/>
    <property type="match status" value="1"/>
</dbReference>
<keyword evidence="2" id="KW-1185">Reference proteome</keyword>
<dbReference type="Proteomes" id="UP000008021">
    <property type="component" value="Chromosome 1"/>
</dbReference>
<dbReference type="Gene3D" id="3.40.50.150">
    <property type="entry name" value="Vaccinia Virus protein VP39"/>
    <property type="match status" value="1"/>
</dbReference>